<dbReference type="EMBL" id="KN550726">
    <property type="protein sequence ID" value="KHJ93523.1"/>
    <property type="molecule type" value="Genomic_DNA"/>
</dbReference>
<dbReference type="AlphaFoldDB" id="A0A0B1T7I0"/>
<evidence type="ECO:0000259" key="1">
    <source>
        <dbReference type="Pfam" id="PF22967"/>
    </source>
</evidence>
<keyword evidence="4" id="KW-1185">Reference proteome</keyword>
<proteinExistence type="predicted"/>
<reference evidence="3 4" key="1">
    <citation type="submission" date="2014-03" db="EMBL/GenBank/DDBJ databases">
        <title>Draft genome of the hookworm Oesophagostomum dentatum.</title>
        <authorList>
            <person name="Mitreva M."/>
        </authorList>
    </citation>
    <scope>NUCLEOTIDE SEQUENCE [LARGE SCALE GENOMIC DNA]</scope>
    <source>
        <strain evidence="3 4">OD-Hann</strain>
    </source>
</reference>
<sequence length="253" mass="27684">MPVSHSAGVITPLRIIFCITALIHCASSYRLNVPRVLLPFHPSIPVKFVLEVSQPSGGCFKWRSTRPDVVSVSPLDAKAGECSDKAEIQAIPKTVSGELSAVIFAEDSNSGTMLSCGVTVDQIARIRIKTTTKILFVDAAPARILLEALNSEGDTFSTLSEIPVEWELTHSGEGRPLRIVPFEQSTYEAPAEIVALEKKKKKVVPMPSSAYYLKVDAEDICSLDKMTSTIRALARGRTDIHLYSQSELFAYFV</sequence>
<organism evidence="3 4">
    <name type="scientific">Oesophagostomum dentatum</name>
    <name type="common">Nodular worm</name>
    <dbReference type="NCBI Taxonomy" id="61180"/>
    <lineage>
        <taxon>Eukaryota</taxon>
        <taxon>Metazoa</taxon>
        <taxon>Ecdysozoa</taxon>
        <taxon>Nematoda</taxon>
        <taxon>Chromadorea</taxon>
        <taxon>Rhabditida</taxon>
        <taxon>Rhabditina</taxon>
        <taxon>Rhabditomorpha</taxon>
        <taxon>Strongyloidea</taxon>
        <taxon>Strongylidae</taxon>
        <taxon>Oesophagostomum</taxon>
    </lineage>
</organism>
<accession>A0A0B1T7I0</accession>
<dbReference type="InterPro" id="IPR045197">
    <property type="entry name" value="NUP210-like"/>
</dbReference>
<dbReference type="PANTHER" id="PTHR23019">
    <property type="entry name" value="NUCLEAR PORE MEMBRANE GLYCOPROTEIN GP210-RELATED"/>
    <property type="match status" value="1"/>
</dbReference>
<dbReference type="OrthoDB" id="361283at2759"/>
<dbReference type="Pfam" id="PF22969">
    <property type="entry name" value="Ig_NUP210_2nd"/>
    <property type="match status" value="1"/>
</dbReference>
<evidence type="ECO:0000313" key="4">
    <source>
        <dbReference type="Proteomes" id="UP000053660"/>
    </source>
</evidence>
<gene>
    <name evidence="3" type="ORF">OESDEN_06561</name>
</gene>
<feature type="domain" description="NUP210 Ig-like" evidence="2">
    <location>
        <begin position="130"/>
        <end position="202"/>
    </location>
</feature>
<evidence type="ECO:0000259" key="2">
    <source>
        <dbReference type="Pfam" id="PF22969"/>
    </source>
</evidence>
<evidence type="ECO:0000313" key="3">
    <source>
        <dbReference type="EMBL" id="KHJ93523.1"/>
    </source>
</evidence>
<dbReference type="InterPro" id="IPR055096">
    <property type="entry name" value="Ig_NUP210_1st"/>
</dbReference>
<feature type="domain" description="NUP210 Ig-like" evidence="1">
    <location>
        <begin position="29"/>
        <end position="121"/>
    </location>
</feature>
<dbReference type="Proteomes" id="UP000053660">
    <property type="component" value="Unassembled WGS sequence"/>
</dbReference>
<protein>
    <submittedName>
        <fullName evidence="3">Uncharacterized protein</fullName>
    </submittedName>
</protein>
<name>A0A0B1T7I0_OESDE</name>
<dbReference type="Pfam" id="PF22967">
    <property type="entry name" value="Ig_NUP210_1st"/>
    <property type="match status" value="1"/>
</dbReference>
<dbReference type="InterPro" id="IPR055097">
    <property type="entry name" value="Ig_NUP210_2nd"/>
</dbReference>
<dbReference type="PANTHER" id="PTHR23019:SF0">
    <property type="entry name" value="NUCLEAR PORE MEMBRANE GLYCOPROTEIN 210"/>
    <property type="match status" value="1"/>
</dbReference>
<dbReference type="GO" id="GO:0005643">
    <property type="term" value="C:nuclear pore"/>
    <property type="evidence" value="ECO:0007669"/>
    <property type="project" value="TreeGrafter"/>
</dbReference>